<keyword evidence="2 5" id="KW-0479">Metal-binding</keyword>
<dbReference type="SUPFAM" id="SSF55920">
    <property type="entry name" value="Creatinase/aminopeptidase"/>
    <property type="match status" value="1"/>
</dbReference>
<feature type="domain" description="Peptidase M24" evidence="6">
    <location>
        <begin position="139"/>
        <end position="367"/>
    </location>
</feature>
<dbReference type="Proteomes" id="UP000247099">
    <property type="component" value="Unassembled WGS sequence"/>
</dbReference>
<dbReference type="PANTHER" id="PTHR46112">
    <property type="entry name" value="AMINOPEPTIDASE"/>
    <property type="match status" value="1"/>
</dbReference>
<sequence length="384" mass="41439">MDSIQTSVLAGHSSSNATLFHRIRFLAPDASVIIDFSDGNSVYIVRDIEMDRARSTVRTDRVCCAADFAPTDGLSGDRDTALAQATAECLKQAGETVITVDRSLPYLYAHFIGEAGIAIEYSPELGVANRRSKGEEEIEHLRHAQAVTGEAVTFACRTIAHAKPDRNGLLQHEGSLLTSERLRSMITAFLVERNFSNAHDSMVVTIPSVADCHHFGAGPLKADLPVIVDIFPMDNATRYNGDMTRTVVNGTPSDELVQMHATVCEAKVAGCAALKAGTTGEAVHLATTEVIKARGYSMARGETRHDVTVPTMRHGTGHGIGLEVHEPILLDDGAGEILENEIFTVEPGLYSSTLGGVRVEDMVLATENGHKILSLLHEGLNWRD</sequence>
<dbReference type="OrthoDB" id="9806388at2"/>
<gene>
    <name evidence="7" type="ORF">DDZ13_08550</name>
</gene>
<evidence type="ECO:0000256" key="1">
    <source>
        <dbReference type="ARBA" id="ARBA00022670"/>
    </source>
</evidence>
<accession>A0A317ZJK0</accession>
<dbReference type="EMBL" id="QHJQ01000005">
    <property type="protein sequence ID" value="PXA04078.1"/>
    <property type="molecule type" value="Genomic_DNA"/>
</dbReference>
<dbReference type="InterPro" id="IPR036005">
    <property type="entry name" value="Creatinase/aminopeptidase-like"/>
</dbReference>
<dbReference type="InterPro" id="IPR001131">
    <property type="entry name" value="Peptidase_M24B_aminopep-P_CS"/>
</dbReference>
<keyword evidence="7" id="KW-0031">Aminopeptidase</keyword>
<keyword evidence="1" id="KW-0645">Protease</keyword>
<proteinExistence type="inferred from homology"/>
<dbReference type="Pfam" id="PF00557">
    <property type="entry name" value="Peptidase_M24"/>
    <property type="match status" value="1"/>
</dbReference>
<dbReference type="RefSeq" id="WP_110131025.1">
    <property type="nucleotide sequence ID" value="NZ_QHJQ01000005.1"/>
</dbReference>
<dbReference type="Gene3D" id="3.90.230.10">
    <property type="entry name" value="Creatinase/methionine aminopeptidase superfamily"/>
    <property type="match status" value="1"/>
</dbReference>
<dbReference type="GO" id="GO:0006508">
    <property type="term" value="P:proteolysis"/>
    <property type="evidence" value="ECO:0007669"/>
    <property type="project" value="UniProtKB-KW"/>
</dbReference>
<dbReference type="InterPro" id="IPR050659">
    <property type="entry name" value="Peptidase_M24B"/>
</dbReference>
<evidence type="ECO:0000256" key="4">
    <source>
        <dbReference type="ARBA" id="ARBA00023049"/>
    </source>
</evidence>
<protein>
    <submittedName>
        <fullName evidence="7">X-Pro aminopeptidase</fullName>
    </submittedName>
</protein>
<organism evidence="7 8">
    <name type="scientific">Coraliomargarita sinensis</name>
    <dbReference type="NCBI Taxonomy" id="2174842"/>
    <lineage>
        <taxon>Bacteria</taxon>
        <taxon>Pseudomonadati</taxon>
        <taxon>Verrucomicrobiota</taxon>
        <taxon>Opitutia</taxon>
        <taxon>Puniceicoccales</taxon>
        <taxon>Coraliomargaritaceae</taxon>
        <taxon>Coraliomargarita</taxon>
    </lineage>
</organism>
<keyword evidence="4" id="KW-0482">Metalloprotease</keyword>
<dbReference type="GO" id="GO:0046872">
    <property type="term" value="F:metal ion binding"/>
    <property type="evidence" value="ECO:0007669"/>
    <property type="project" value="UniProtKB-KW"/>
</dbReference>
<dbReference type="InParanoid" id="A0A317ZJK0"/>
<dbReference type="CDD" id="cd01066">
    <property type="entry name" value="APP_MetAP"/>
    <property type="match status" value="1"/>
</dbReference>
<name>A0A317ZJK0_9BACT</name>
<keyword evidence="8" id="KW-1185">Reference proteome</keyword>
<reference evidence="7 8" key="1">
    <citation type="submission" date="2018-05" db="EMBL/GenBank/DDBJ databases">
        <title>Coraliomargarita sinensis sp. nov., isolated from a marine solar saltern.</title>
        <authorList>
            <person name="Zhou L.Y."/>
        </authorList>
    </citation>
    <scope>NUCLEOTIDE SEQUENCE [LARGE SCALE GENOMIC DNA]</scope>
    <source>
        <strain evidence="7 8">WN38</strain>
    </source>
</reference>
<keyword evidence="3" id="KW-0378">Hydrolase</keyword>
<dbReference type="PROSITE" id="PS00491">
    <property type="entry name" value="PROLINE_PEPTIDASE"/>
    <property type="match status" value="1"/>
</dbReference>
<evidence type="ECO:0000256" key="3">
    <source>
        <dbReference type="ARBA" id="ARBA00022801"/>
    </source>
</evidence>
<dbReference type="GO" id="GO:0008237">
    <property type="term" value="F:metallopeptidase activity"/>
    <property type="evidence" value="ECO:0007669"/>
    <property type="project" value="UniProtKB-KW"/>
</dbReference>
<comment type="similarity">
    <text evidence="5">Belongs to the peptidase M24B family.</text>
</comment>
<evidence type="ECO:0000259" key="6">
    <source>
        <dbReference type="Pfam" id="PF00557"/>
    </source>
</evidence>
<evidence type="ECO:0000313" key="8">
    <source>
        <dbReference type="Proteomes" id="UP000247099"/>
    </source>
</evidence>
<dbReference type="GO" id="GO:0004177">
    <property type="term" value="F:aminopeptidase activity"/>
    <property type="evidence" value="ECO:0007669"/>
    <property type="project" value="UniProtKB-KW"/>
</dbReference>
<evidence type="ECO:0000313" key="7">
    <source>
        <dbReference type="EMBL" id="PXA04078.1"/>
    </source>
</evidence>
<evidence type="ECO:0000256" key="2">
    <source>
        <dbReference type="ARBA" id="ARBA00022723"/>
    </source>
</evidence>
<dbReference type="PANTHER" id="PTHR46112:SF3">
    <property type="entry name" value="AMINOPEPTIDASE YPDF"/>
    <property type="match status" value="1"/>
</dbReference>
<evidence type="ECO:0000256" key="5">
    <source>
        <dbReference type="RuleBase" id="RU000590"/>
    </source>
</evidence>
<dbReference type="InterPro" id="IPR000994">
    <property type="entry name" value="Pept_M24"/>
</dbReference>
<dbReference type="AlphaFoldDB" id="A0A317ZJK0"/>
<comment type="caution">
    <text evidence="7">The sequence shown here is derived from an EMBL/GenBank/DDBJ whole genome shotgun (WGS) entry which is preliminary data.</text>
</comment>